<dbReference type="AlphaFoldDB" id="A0A1F7J659"/>
<sequence length="148" mass="16878">MVSLDRDMPIIINHGEVSVVNRAYDEAQCTTPDYSTDPVEVDRAFKSLCKLYPFAKGLKKDIQSIVCVKPSINFGDDSRHSVNSQIFEPLPNHFFVLPGKMTEAPYVADEVLHRIYERLDFSQITPRPIDIFQVSSSSETKFQLNQRP</sequence>
<name>A0A1F7J659_9BACT</name>
<dbReference type="EMBL" id="MGAQ01000006">
    <property type="protein sequence ID" value="OGK51068.1"/>
    <property type="molecule type" value="Genomic_DNA"/>
</dbReference>
<dbReference type="Proteomes" id="UP000178558">
    <property type="component" value="Unassembled WGS sequence"/>
</dbReference>
<protein>
    <submittedName>
        <fullName evidence="1">Uncharacterized protein</fullName>
    </submittedName>
</protein>
<gene>
    <name evidence="1" type="ORF">A3B50_02795</name>
</gene>
<evidence type="ECO:0000313" key="2">
    <source>
        <dbReference type="Proteomes" id="UP000178558"/>
    </source>
</evidence>
<accession>A0A1F7J659</accession>
<proteinExistence type="predicted"/>
<reference evidence="1 2" key="1">
    <citation type="journal article" date="2016" name="Nat. Commun.">
        <title>Thousands of microbial genomes shed light on interconnected biogeochemical processes in an aquifer system.</title>
        <authorList>
            <person name="Anantharaman K."/>
            <person name="Brown C.T."/>
            <person name="Hug L.A."/>
            <person name="Sharon I."/>
            <person name="Castelle C.J."/>
            <person name="Probst A.J."/>
            <person name="Thomas B.C."/>
            <person name="Singh A."/>
            <person name="Wilkins M.J."/>
            <person name="Karaoz U."/>
            <person name="Brodie E.L."/>
            <person name="Williams K.H."/>
            <person name="Hubbard S.S."/>
            <person name="Banfield J.F."/>
        </authorList>
    </citation>
    <scope>NUCLEOTIDE SEQUENCE [LARGE SCALE GENOMIC DNA]</scope>
</reference>
<organism evidence="1 2">
    <name type="scientific">Candidatus Roizmanbacteria bacterium RIFCSPLOWO2_01_FULL_40_42</name>
    <dbReference type="NCBI Taxonomy" id="1802066"/>
    <lineage>
        <taxon>Bacteria</taxon>
        <taxon>Candidatus Roizmaniibacteriota</taxon>
    </lineage>
</organism>
<evidence type="ECO:0000313" key="1">
    <source>
        <dbReference type="EMBL" id="OGK51068.1"/>
    </source>
</evidence>
<comment type="caution">
    <text evidence="1">The sequence shown here is derived from an EMBL/GenBank/DDBJ whole genome shotgun (WGS) entry which is preliminary data.</text>
</comment>